<dbReference type="GO" id="GO:0004519">
    <property type="term" value="F:endonuclease activity"/>
    <property type="evidence" value="ECO:0007669"/>
    <property type="project" value="InterPro"/>
</dbReference>
<dbReference type="InterPro" id="IPR046461">
    <property type="entry name" value="TerL_ATPase"/>
</dbReference>
<dbReference type="InterPro" id="IPR027417">
    <property type="entry name" value="P-loop_NTPase"/>
</dbReference>
<evidence type="ECO:0000313" key="3">
    <source>
        <dbReference type="EMBL" id="WGZ92203.1"/>
    </source>
</evidence>
<dbReference type="KEGG" id="tdu:QJT80_06890"/>
<protein>
    <submittedName>
        <fullName evidence="3">Terminase large subunit</fullName>
    </submittedName>
</protein>
<reference evidence="3" key="2">
    <citation type="submission" date="2023-04" db="EMBL/GenBank/DDBJ databases">
        <authorList>
            <person name="Beletskiy A.V."/>
            <person name="Mardanov A.V."/>
            <person name="Ravin N.V."/>
        </authorList>
    </citation>
    <scope>NUCLEOTIDE SEQUENCE</scope>
    <source>
        <strain evidence="3">GKL-01</strain>
    </source>
</reference>
<evidence type="ECO:0000259" key="1">
    <source>
        <dbReference type="Pfam" id="PF03354"/>
    </source>
</evidence>
<proteinExistence type="predicted"/>
<dbReference type="PANTHER" id="PTHR41287">
    <property type="match status" value="1"/>
</dbReference>
<dbReference type="Proteomes" id="UP001300672">
    <property type="component" value="Chromosome"/>
</dbReference>
<dbReference type="InterPro" id="IPR005021">
    <property type="entry name" value="Terminase_largesu-like"/>
</dbReference>
<gene>
    <name evidence="3" type="ORF">QJT80_06890</name>
</gene>
<dbReference type="EMBL" id="CP124755">
    <property type="protein sequence ID" value="WGZ92203.1"/>
    <property type="molecule type" value="Genomic_DNA"/>
</dbReference>
<evidence type="ECO:0000259" key="2">
    <source>
        <dbReference type="Pfam" id="PF20441"/>
    </source>
</evidence>
<dbReference type="AlphaFoldDB" id="A0AA95HA07"/>
<feature type="domain" description="Terminase large subunit-like ATPase" evidence="1">
    <location>
        <begin position="86"/>
        <end position="261"/>
    </location>
</feature>
<feature type="domain" description="Terminase large subunit-like endonuclease" evidence="2">
    <location>
        <begin position="270"/>
        <end position="576"/>
    </location>
</feature>
<accession>A0AA95HA07</accession>
<dbReference type="Pfam" id="PF20441">
    <property type="entry name" value="TerL_nuclease"/>
    <property type="match status" value="1"/>
</dbReference>
<name>A0AA95HA07_9GAMM</name>
<dbReference type="Gene3D" id="3.40.50.300">
    <property type="entry name" value="P-loop containing nucleotide triphosphate hydrolases"/>
    <property type="match status" value="1"/>
</dbReference>
<dbReference type="PANTHER" id="PTHR41287:SF1">
    <property type="entry name" value="PROTEIN YMFN"/>
    <property type="match status" value="1"/>
</dbReference>
<dbReference type="InterPro" id="IPR046462">
    <property type="entry name" value="TerL_nuclease"/>
</dbReference>
<sequence>MTPQQLNLAQQGLAAARAYAHGVLTGDIIACRWVKLAVERDERDRAQAHTRGLQFDEYAAARVLVFMSYLSHYKGEWRGKPVELEPWQCWIISVVFGWKRANGKRRYRQVYEEVARKNGKTIKLAGIGGYGLLLDHEGAPEIYAAATTRDQAKRLWKDARKMLGYAKHLNKLLKFRDSENSIESPRNDGLFIPLSRESETIDGANPHFALVDELHAHKTREIHDVLVSGQGARAQPLLWEITTAGFTQNQEGSICLEQRDYTIRVLEQQIEDDEHFGIIYTLDDWEYEWQDPQNWIKANPNLEYPAGTTADQQPLMRGSVKRDYLQGQVTKAQNSPVARVGVLTKNFNIWLSSSIAWLNPDAWRACQRCFNLDELRHASKLYAGLDLASVSDLCSFALYAEMPDGTQRVWQRSYVPQAQVQAAIQTRRVPYDHWIKQGWLIATPGNVTDYEFILADLLGTAWQQGQINEQGILYALPTLNALGIDRWNAGWMINKLIEFGLPVMGYGMGYQSMSPAMKALEHDYLGGTLQHNGDELLAWAMHNVIVTLDPALNVKPDKKLSKEKIDPAVALIIAKGMSLAKAESSPESAYTDDVWI</sequence>
<organism evidence="3">
    <name type="scientific">Candidatus Thiocaldithrix dubininis</name>
    <dbReference type="NCBI Taxonomy" id="3080823"/>
    <lineage>
        <taxon>Bacteria</taxon>
        <taxon>Pseudomonadati</taxon>
        <taxon>Pseudomonadota</taxon>
        <taxon>Gammaproteobacteria</taxon>
        <taxon>Thiotrichales</taxon>
        <taxon>Thiotrichaceae</taxon>
        <taxon>Candidatus Thiocaldithrix</taxon>
    </lineage>
</organism>
<reference evidence="3" key="1">
    <citation type="journal article" date="2023" name="Int. J. Mol. Sci.">
        <title>Metagenomics Revealed a New Genus 'Candidatus Thiocaldithrix dubininis' gen. nov., sp. nov. and a New Species 'Candidatus Thiothrix putei' sp. nov. in the Family Thiotrichaceae, Some Members of Which Have Traits of Both Na+- and H+-Motive Energetics.</title>
        <authorList>
            <person name="Ravin N.V."/>
            <person name="Muntyan M.S."/>
            <person name="Smolyakov D.D."/>
            <person name="Rudenko T.S."/>
            <person name="Beletsky A.V."/>
            <person name="Mardanov A.V."/>
            <person name="Grabovich M.Y."/>
        </authorList>
    </citation>
    <scope>NUCLEOTIDE SEQUENCE</scope>
    <source>
        <strain evidence="3">GKL-01</strain>
    </source>
</reference>
<dbReference type="Pfam" id="PF03354">
    <property type="entry name" value="TerL_ATPase"/>
    <property type="match status" value="1"/>
</dbReference>